<dbReference type="EMBL" id="AUZX01014974">
    <property type="protein sequence ID" value="EQD30652.1"/>
    <property type="molecule type" value="Genomic_DNA"/>
</dbReference>
<sequence>RWLIAHGERVRPFRPVYLGDALFSSQPMAEAVLATGADFLFVCKRDSHKTLYEYVDGAPLDKHEVTERRPGNLSRTYRYRWTAGVPLRDGKDAMNVNWLGVSILDAKGKTTYDGAFVTSLPVTAENVVEIAACARARWKIENESFNVLKNNGYNLAHNFGHGKKYLARTFATMNLLAFAFHTACDCLETLWQQAREAIGTRARFFQELHIISAYVVFSSWTSLIITLVSGKAPPI</sequence>
<organism evidence="2">
    <name type="scientific">mine drainage metagenome</name>
    <dbReference type="NCBI Taxonomy" id="410659"/>
    <lineage>
        <taxon>unclassified sequences</taxon>
        <taxon>metagenomes</taxon>
        <taxon>ecological metagenomes</taxon>
    </lineage>
</organism>
<name>T0YFN6_9ZZZZ</name>
<dbReference type="InterPro" id="IPR012337">
    <property type="entry name" value="RNaseH-like_sf"/>
</dbReference>
<gene>
    <name evidence="2" type="ORF">B1A_20295</name>
</gene>
<keyword evidence="1" id="KW-1133">Transmembrane helix</keyword>
<feature type="non-terminal residue" evidence="2">
    <location>
        <position position="1"/>
    </location>
</feature>
<keyword evidence="1" id="KW-0472">Membrane</keyword>
<keyword evidence="1" id="KW-0812">Transmembrane</keyword>
<protein>
    <submittedName>
        <fullName evidence="2">Transposase</fullName>
    </submittedName>
</protein>
<evidence type="ECO:0000313" key="2">
    <source>
        <dbReference type="EMBL" id="EQD30652.1"/>
    </source>
</evidence>
<feature type="transmembrane region" description="Helical" evidence="1">
    <location>
        <begin position="211"/>
        <end position="230"/>
    </location>
</feature>
<accession>T0YFN6</accession>
<dbReference type="AlphaFoldDB" id="T0YFN6"/>
<evidence type="ECO:0000256" key="1">
    <source>
        <dbReference type="SAM" id="Phobius"/>
    </source>
</evidence>
<reference evidence="2" key="1">
    <citation type="submission" date="2013-08" db="EMBL/GenBank/DDBJ databases">
        <authorList>
            <person name="Mendez C."/>
            <person name="Richter M."/>
            <person name="Ferrer M."/>
            <person name="Sanchez J."/>
        </authorList>
    </citation>
    <scope>NUCLEOTIDE SEQUENCE</scope>
</reference>
<reference evidence="2" key="2">
    <citation type="journal article" date="2014" name="ISME J.">
        <title>Microbial stratification in low pH oxic and suboxic macroscopic growths along an acid mine drainage.</title>
        <authorList>
            <person name="Mendez-Garcia C."/>
            <person name="Mesa V."/>
            <person name="Sprenger R.R."/>
            <person name="Richter M."/>
            <person name="Diez M.S."/>
            <person name="Solano J."/>
            <person name="Bargiela R."/>
            <person name="Golyshina O.V."/>
            <person name="Manteca A."/>
            <person name="Ramos J.L."/>
            <person name="Gallego J.R."/>
            <person name="Llorente I."/>
            <person name="Martins Dos Santos V.A."/>
            <person name="Jensen O.N."/>
            <person name="Pelaez A.I."/>
            <person name="Sanchez J."/>
            <person name="Ferrer M."/>
        </authorList>
    </citation>
    <scope>NUCLEOTIDE SEQUENCE</scope>
</reference>
<dbReference type="SUPFAM" id="SSF53098">
    <property type="entry name" value="Ribonuclease H-like"/>
    <property type="match status" value="1"/>
</dbReference>
<proteinExistence type="predicted"/>
<comment type="caution">
    <text evidence="2">The sequence shown here is derived from an EMBL/GenBank/DDBJ whole genome shotgun (WGS) entry which is preliminary data.</text>
</comment>